<dbReference type="GO" id="GO:0003676">
    <property type="term" value="F:nucleic acid binding"/>
    <property type="evidence" value="ECO:0007669"/>
    <property type="project" value="InterPro"/>
</dbReference>
<gene>
    <name evidence="2" type="ORF">GCM10011600_30540</name>
</gene>
<dbReference type="EMBL" id="BNAI01000020">
    <property type="protein sequence ID" value="GHF27692.1"/>
    <property type="molecule type" value="Genomic_DNA"/>
</dbReference>
<dbReference type="Pfam" id="PF13683">
    <property type="entry name" value="rve_3"/>
    <property type="match status" value="1"/>
</dbReference>
<protein>
    <recommendedName>
        <fullName evidence="1">Integrase catalytic domain-containing protein</fullName>
    </recommendedName>
</protein>
<comment type="caution">
    <text evidence="2">The sequence shown here is derived from an EMBL/GenBank/DDBJ whole genome shotgun (WGS) entry which is preliminary data.</text>
</comment>
<name>A0A8J3M6S7_9MICO</name>
<accession>A0A8J3M6S7</accession>
<dbReference type="GO" id="GO:0015074">
    <property type="term" value="P:DNA integration"/>
    <property type="evidence" value="ECO:0007669"/>
    <property type="project" value="InterPro"/>
</dbReference>
<dbReference type="Proteomes" id="UP000617531">
    <property type="component" value="Unassembled WGS sequence"/>
</dbReference>
<dbReference type="InterPro" id="IPR012337">
    <property type="entry name" value="RNaseH-like_sf"/>
</dbReference>
<sequence>MTGIRIRASRRTQLRYERDRPGDLVHIDVKKLGRIPDGGGWRLDGPATIDHNKGRIRSKKLGFDYIHVAVDDHSRLAFARILPDEKGPTCAAFLTEAAAFFASHGVSIREVMTDNAMNYRLSRDFRSALAVLDAKHILTRPHSPWQNGKAERFNRTLQENWAYRHPFTSNADRNTALGPWLDHYNYARAHTACGGQPPISRVSPTL</sequence>
<dbReference type="PANTHER" id="PTHR35004:SF7">
    <property type="entry name" value="INTEGRASE PROTEIN"/>
    <property type="match status" value="1"/>
</dbReference>
<dbReference type="InterPro" id="IPR001584">
    <property type="entry name" value="Integrase_cat-core"/>
</dbReference>
<dbReference type="AlphaFoldDB" id="A0A8J3M6S7"/>
<dbReference type="SUPFAM" id="SSF53098">
    <property type="entry name" value="Ribonuclease H-like"/>
    <property type="match status" value="1"/>
</dbReference>
<dbReference type="Gene3D" id="3.30.420.10">
    <property type="entry name" value="Ribonuclease H-like superfamily/Ribonuclease H"/>
    <property type="match status" value="1"/>
</dbReference>
<evidence type="ECO:0000259" key="1">
    <source>
        <dbReference type="PROSITE" id="PS50994"/>
    </source>
</evidence>
<keyword evidence="3" id="KW-1185">Reference proteome</keyword>
<dbReference type="PANTHER" id="PTHR35004">
    <property type="entry name" value="TRANSPOSASE RV3428C-RELATED"/>
    <property type="match status" value="1"/>
</dbReference>
<dbReference type="PROSITE" id="PS50994">
    <property type="entry name" value="INTEGRASE"/>
    <property type="match status" value="1"/>
</dbReference>
<organism evidence="2 3">
    <name type="scientific">Pseudolysinimonas yzui</name>
    <dbReference type="NCBI Taxonomy" id="2708254"/>
    <lineage>
        <taxon>Bacteria</taxon>
        <taxon>Bacillati</taxon>
        <taxon>Actinomycetota</taxon>
        <taxon>Actinomycetes</taxon>
        <taxon>Micrococcales</taxon>
        <taxon>Microbacteriaceae</taxon>
        <taxon>Pseudolysinimonas</taxon>
    </lineage>
</organism>
<dbReference type="InterPro" id="IPR036397">
    <property type="entry name" value="RNaseH_sf"/>
</dbReference>
<proteinExistence type="predicted"/>
<reference evidence="2" key="1">
    <citation type="journal article" date="2014" name="Int. J. Syst. Evol. Microbiol.">
        <title>Complete genome sequence of Corynebacterium casei LMG S-19264T (=DSM 44701T), isolated from a smear-ripened cheese.</title>
        <authorList>
            <consortium name="US DOE Joint Genome Institute (JGI-PGF)"/>
            <person name="Walter F."/>
            <person name="Albersmeier A."/>
            <person name="Kalinowski J."/>
            <person name="Ruckert C."/>
        </authorList>
    </citation>
    <scope>NUCLEOTIDE SEQUENCE</scope>
    <source>
        <strain evidence="2">CGMCC 1.16548</strain>
    </source>
</reference>
<reference evidence="2" key="2">
    <citation type="submission" date="2020-09" db="EMBL/GenBank/DDBJ databases">
        <authorList>
            <person name="Sun Q."/>
            <person name="Zhou Y."/>
        </authorList>
    </citation>
    <scope>NUCLEOTIDE SEQUENCE</scope>
    <source>
        <strain evidence="2">CGMCC 1.16548</strain>
    </source>
</reference>
<feature type="domain" description="Integrase catalytic" evidence="1">
    <location>
        <begin position="32"/>
        <end position="205"/>
    </location>
</feature>
<evidence type="ECO:0000313" key="3">
    <source>
        <dbReference type="Proteomes" id="UP000617531"/>
    </source>
</evidence>
<evidence type="ECO:0000313" key="2">
    <source>
        <dbReference type="EMBL" id="GHF27692.1"/>
    </source>
</evidence>